<protein>
    <recommendedName>
        <fullName evidence="7">Major facilitator superfamily (MFS) profile domain-containing protein</fullName>
    </recommendedName>
</protein>
<dbReference type="AlphaFoldDB" id="A0A0D2C4C6"/>
<dbReference type="PANTHER" id="PTHR48022:SF27">
    <property type="entry name" value="MAJOR FACILITATOR SUPERFAMILY (MFS) PROFILE DOMAIN-CONTAINING PROTEIN"/>
    <property type="match status" value="1"/>
</dbReference>
<dbReference type="GO" id="GO:0016020">
    <property type="term" value="C:membrane"/>
    <property type="evidence" value="ECO:0007669"/>
    <property type="project" value="UniProtKB-SubCell"/>
</dbReference>
<keyword evidence="9" id="KW-1185">Reference proteome</keyword>
<dbReference type="Gene3D" id="1.20.1250.20">
    <property type="entry name" value="MFS general substrate transporter like domains"/>
    <property type="match status" value="1"/>
</dbReference>
<evidence type="ECO:0000313" key="9">
    <source>
        <dbReference type="Proteomes" id="UP000053328"/>
    </source>
</evidence>
<gene>
    <name evidence="8" type="ORF">PV08_02732</name>
</gene>
<feature type="transmembrane region" description="Helical" evidence="6">
    <location>
        <begin position="456"/>
        <end position="475"/>
    </location>
</feature>
<evidence type="ECO:0000256" key="5">
    <source>
        <dbReference type="ARBA" id="ARBA00023136"/>
    </source>
</evidence>
<dbReference type="SUPFAM" id="SSF103473">
    <property type="entry name" value="MFS general substrate transporter"/>
    <property type="match status" value="1"/>
</dbReference>
<feature type="transmembrane region" description="Helical" evidence="6">
    <location>
        <begin position="144"/>
        <end position="161"/>
    </location>
</feature>
<dbReference type="PANTHER" id="PTHR48022">
    <property type="entry name" value="PLASTIDIC GLUCOSE TRANSPORTER 4"/>
    <property type="match status" value="1"/>
</dbReference>
<comment type="subcellular location">
    <subcellularLocation>
        <location evidence="1">Membrane</location>
        <topology evidence="1">Multi-pass membrane protein</topology>
    </subcellularLocation>
</comment>
<feature type="transmembrane region" description="Helical" evidence="6">
    <location>
        <begin position="173"/>
        <end position="196"/>
    </location>
</feature>
<keyword evidence="5 6" id="KW-0472">Membrane</keyword>
<name>A0A0D2C4C6_9EURO</name>
<dbReference type="GeneID" id="27329815"/>
<feature type="transmembrane region" description="Helical" evidence="6">
    <location>
        <begin position="74"/>
        <end position="102"/>
    </location>
</feature>
<dbReference type="OrthoDB" id="6612291at2759"/>
<evidence type="ECO:0000256" key="1">
    <source>
        <dbReference type="ARBA" id="ARBA00004141"/>
    </source>
</evidence>
<keyword evidence="4 6" id="KW-1133">Transmembrane helix</keyword>
<evidence type="ECO:0000256" key="6">
    <source>
        <dbReference type="SAM" id="Phobius"/>
    </source>
</evidence>
<comment type="similarity">
    <text evidence="2">Belongs to the major facilitator superfamily. Sugar transporter (TC 2.A.1.1) family.</text>
</comment>
<feature type="transmembrane region" description="Helical" evidence="6">
    <location>
        <begin position="208"/>
        <end position="225"/>
    </location>
</feature>
<feature type="domain" description="Major facilitator superfamily (MFS) profile" evidence="7">
    <location>
        <begin position="41"/>
        <end position="479"/>
    </location>
</feature>
<evidence type="ECO:0000313" key="8">
    <source>
        <dbReference type="EMBL" id="KIW18444.1"/>
    </source>
</evidence>
<feature type="transmembrane region" description="Helical" evidence="6">
    <location>
        <begin position="385"/>
        <end position="410"/>
    </location>
</feature>
<dbReference type="InterPro" id="IPR050360">
    <property type="entry name" value="MFS_Sugar_Transporters"/>
</dbReference>
<feature type="transmembrane region" description="Helical" evidence="6">
    <location>
        <begin position="328"/>
        <end position="347"/>
    </location>
</feature>
<evidence type="ECO:0000256" key="4">
    <source>
        <dbReference type="ARBA" id="ARBA00022989"/>
    </source>
</evidence>
<accession>A0A0D2C4C6</accession>
<keyword evidence="3 6" id="KW-0812">Transmembrane</keyword>
<evidence type="ECO:0000256" key="2">
    <source>
        <dbReference type="ARBA" id="ARBA00010992"/>
    </source>
</evidence>
<feature type="transmembrane region" description="Helical" evidence="6">
    <location>
        <begin position="354"/>
        <end position="379"/>
    </location>
</feature>
<dbReference type="HOGENOM" id="CLU_001265_30_1_1"/>
<dbReference type="InterPro" id="IPR036259">
    <property type="entry name" value="MFS_trans_sf"/>
</dbReference>
<dbReference type="InterPro" id="IPR020846">
    <property type="entry name" value="MFS_dom"/>
</dbReference>
<proteinExistence type="inferred from homology"/>
<feature type="transmembrane region" description="Helical" evidence="6">
    <location>
        <begin position="114"/>
        <end position="132"/>
    </location>
</feature>
<sequence length="525" mass="56807">MTPTKPEIVAFQQTEFASTPPQGREIIEHPKGWANWRVLLNGIIIGLSVGLFGYDNSFAAPLVALPLFITKYQGAGIAFTARNLDLVITVPLVGAALGTFVATPLMRYLGRKKAFLVAYFLLCVPGSFLQLFAPDLGALVVGRFWNYVGVSVLTTTAPLYLSELVPPHVRARSVGFCIAGSSATGIIGTTVVWATARLTDSRQYKVPLAIQVALPAAFGLLTLLADESPSWYIQHDQLEAARSTLMRLRNNKVDLVEAELTLIQAAMSASTARQAGVRFWDILKPEHLKRTLTAGALLPLSQVGGQILVLTYSTVLLVQSGVANPFEITIIISCLTFLGTIVGPVLVDSAGRRPVALIGFSILFILDMTAGGLGAAGLTTKSQRLGLAAVFIIFAFFNAVSFQSLSYLLPTEVSTAALREPTVSWAVFWSYATAIITTFAVPQITAPDAGNLGVKTAFIFGGCVFLTAIWSYFYLPETKARTVAEIDEMYRISLPMRKWRKHQCQVLNEAALGLPQDETGRDTRV</sequence>
<dbReference type="Pfam" id="PF00083">
    <property type="entry name" value="Sugar_tr"/>
    <property type="match status" value="1"/>
</dbReference>
<feature type="transmembrane region" description="Helical" evidence="6">
    <location>
        <begin position="422"/>
        <end position="444"/>
    </location>
</feature>
<feature type="transmembrane region" description="Helical" evidence="6">
    <location>
        <begin position="292"/>
        <end position="316"/>
    </location>
</feature>
<dbReference type="PROSITE" id="PS50850">
    <property type="entry name" value="MFS"/>
    <property type="match status" value="1"/>
</dbReference>
<dbReference type="EMBL" id="KN847493">
    <property type="protein sequence ID" value="KIW18444.1"/>
    <property type="molecule type" value="Genomic_DNA"/>
</dbReference>
<organism evidence="8 9">
    <name type="scientific">Exophiala spinifera</name>
    <dbReference type="NCBI Taxonomy" id="91928"/>
    <lineage>
        <taxon>Eukaryota</taxon>
        <taxon>Fungi</taxon>
        <taxon>Dikarya</taxon>
        <taxon>Ascomycota</taxon>
        <taxon>Pezizomycotina</taxon>
        <taxon>Eurotiomycetes</taxon>
        <taxon>Chaetothyriomycetidae</taxon>
        <taxon>Chaetothyriales</taxon>
        <taxon>Herpotrichiellaceae</taxon>
        <taxon>Exophiala</taxon>
    </lineage>
</organism>
<dbReference type="GO" id="GO:0005351">
    <property type="term" value="F:carbohydrate:proton symporter activity"/>
    <property type="evidence" value="ECO:0007669"/>
    <property type="project" value="TreeGrafter"/>
</dbReference>
<evidence type="ECO:0000256" key="3">
    <source>
        <dbReference type="ARBA" id="ARBA00022692"/>
    </source>
</evidence>
<dbReference type="VEuPathDB" id="FungiDB:PV08_02732"/>
<reference evidence="8 9" key="1">
    <citation type="submission" date="2015-01" db="EMBL/GenBank/DDBJ databases">
        <title>The Genome Sequence of Exophiala spinifera CBS89968.</title>
        <authorList>
            <consortium name="The Broad Institute Genomics Platform"/>
            <person name="Cuomo C."/>
            <person name="de Hoog S."/>
            <person name="Gorbushina A."/>
            <person name="Stielow B."/>
            <person name="Teixiera M."/>
            <person name="Abouelleil A."/>
            <person name="Chapman S.B."/>
            <person name="Priest M."/>
            <person name="Young S.K."/>
            <person name="Wortman J."/>
            <person name="Nusbaum C."/>
            <person name="Birren B."/>
        </authorList>
    </citation>
    <scope>NUCLEOTIDE SEQUENCE [LARGE SCALE GENOMIC DNA]</scope>
    <source>
        <strain evidence="8 9">CBS 89968</strain>
    </source>
</reference>
<dbReference type="InterPro" id="IPR005828">
    <property type="entry name" value="MFS_sugar_transport-like"/>
</dbReference>
<dbReference type="RefSeq" id="XP_016238660.1">
    <property type="nucleotide sequence ID" value="XM_016377090.1"/>
</dbReference>
<evidence type="ECO:0000259" key="7">
    <source>
        <dbReference type="PROSITE" id="PS50850"/>
    </source>
</evidence>
<dbReference type="Proteomes" id="UP000053328">
    <property type="component" value="Unassembled WGS sequence"/>
</dbReference>
<dbReference type="FunFam" id="1.20.1250.20:FF:000078">
    <property type="entry name" value="MFS maltose transporter, putative"/>
    <property type="match status" value="1"/>
</dbReference>
<feature type="transmembrane region" description="Helical" evidence="6">
    <location>
        <begin position="34"/>
        <end position="54"/>
    </location>
</feature>